<feature type="compositionally biased region" description="Basic and acidic residues" evidence="1">
    <location>
        <begin position="154"/>
        <end position="173"/>
    </location>
</feature>
<feature type="region of interest" description="Disordered" evidence="1">
    <location>
        <begin position="1"/>
        <end position="175"/>
    </location>
</feature>
<comment type="caution">
    <text evidence="2">The sequence shown here is derived from an EMBL/GenBank/DDBJ whole genome shotgun (WGS) entry which is preliminary data.</text>
</comment>
<gene>
    <name evidence="2" type="ORF">B0H03_102207</name>
</gene>
<accession>A0ABX5LFB4</accession>
<feature type="compositionally biased region" description="Low complexity" evidence="1">
    <location>
        <begin position="238"/>
        <end position="250"/>
    </location>
</feature>
<feature type="compositionally biased region" description="Low complexity" evidence="1">
    <location>
        <begin position="1"/>
        <end position="19"/>
    </location>
</feature>
<evidence type="ECO:0000313" key="3">
    <source>
        <dbReference type="Proteomes" id="UP000245674"/>
    </source>
</evidence>
<sequence>MPTRTRPPTETPTSVSTQPFAPRSAKRLRREANRATAGRDRHANKDQATHRNACQRFDAAVRAPLCKTSTSQSQPHHGRQGPPCQQGPGDPPKRVPAFRRSRSHPALQNAYVAKPTAPRRAGTAVETRTRRPAETRASVSAQPFAPRSAKRLRREANRATAGRDRRGNKDQATRRNACQRFGAAVRAPLCETFTSRSQPRHGGQGPPWKQGQPQLGPPPARAAAPRMPALLRRAAGTIGVRSSRSGRNSSWCFEMPPPTMKRSGQSRASRCE</sequence>
<keyword evidence="3" id="KW-1185">Reference proteome</keyword>
<reference evidence="2 3" key="1">
    <citation type="submission" date="2018-03" db="EMBL/GenBank/DDBJ databases">
        <title>Genomic Encyclopedia of Type Strains, Phase III (KMG-III): the genomes of soil and plant-associated and newly described type strains.</title>
        <authorList>
            <person name="Whitman W."/>
        </authorList>
    </citation>
    <scope>NUCLEOTIDE SEQUENCE [LARGE SCALE GENOMIC DNA]</scope>
    <source>
        <strain evidence="2 3">VKM Ac-1602</strain>
    </source>
</reference>
<evidence type="ECO:0000256" key="1">
    <source>
        <dbReference type="SAM" id="MobiDB-lite"/>
    </source>
</evidence>
<organism evidence="2 3">
    <name type="scientific">Rathayibacter iranicus NCPPB 2253 = VKM Ac-1602</name>
    <dbReference type="NCBI Taxonomy" id="1328868"/>
    <lineage>
        <taxon>Bacteria</taxon>
        <taxon>Bacillati</taxon>
        <taxon>Actinomycetota</taxon>
        <taxon>Actinomycetes</taxon>
        <taxon>Micrococcales</taxon>
        <taxon>Microbacteriaceae</taxon>
        <taxon>Rathayibacter</taxon>
    </lineage>
</organism>
<name>A0ABX5LFB4_9MICO</name>
<dbReference type="EMBL" id="QGDV01000002">
    <property type="protein sequence ID" value="PWJ66060.1"/>
    <property type="molecule type" value="Genomic_DNA"/>
</dbReference>
<feature type="region of interest" description="Disordered" evidence="1">
    <location>
        <begin position="194"/>
        <end position="224"/>
    </location>
</feature>
<evidence type="ECO:0000313" key="2">
    <source>
        <dbReference type="EMBL" id="PWJ66060.1"/>
    </source>
</evidence>
<proteinExistence type="predicted"/>
<feature type="compositionally biased region" description="Polar residues" evidence="1">
    <location>
        <begin position="262"/>
        <end position="272"/>
    </location>
</feature>
<protein>
    <submittedName>
        <fullName evidence="2">Uncharacterized protein</fullName>
    </submittedName>
</protein>
<feature type="region of interest" description="Disordered" evidence="1">
    <location>
        <begin position="238"/>
        <end position="272"/>
    </location>
</feature>
<feature type="compositionally biased region" description="Basic and acidic residues" evidence="1">
    <location>
        <begin position="30"/>
        <end position="49"/>
    </location>
</feature>
<dbReference type="Proteomes" id="UP000245674">
    <property type="component" value="Unassembled WGS sequence"/>
</dbReference>